<protein>
    <submittedName>
        <fullName evidence="2">Uncharacterized protein</fullName>
    </submittedName>
</protein>
<dbReference type="PATRIC" id="fig|2033.7.peg.952"/>
<proteinExistence type="predicted"/>
<accession>A0A147FB10</accession>
<dbReference type="RefSeq" id="WP_058613245.1">
    <property type="nucleotide sequence ID" value="NZ_LDRV01000016.1"/>
</dbReference>
<comment type="caution">
    <text evidence="2">The sequence shown here is derived from an EMBL/GenBank/DDBJ whole genome shotgun (WGS) entry which is preliminary data.</text>
</comment>
<keyword evidence="1" id="KW-1133">Transmembrane helix</keyword>
<organism evidence="2 3">
    <name type="scientific">Microbacterium testaceum</name>
    <name type="common">Aureobacterium testaceum</name>
    <name type="synonym">Brevibacterium testaceum</name>
    <dbReference type="NCBI Taxonomy" id="2033"/>
    <lineage>
        <taxon>Bacteria</taxon>
        <taxon>Bacillati</taxon>
        <taxon>Actinomycetota</taxon>
        <taxon>Actinomycetes</taxon>
        <taxon>Micrococcales</taxon>
        <taxon>Microbacteriaceae</taxon>
        <taxon>Microbacterium</taxon>
    </lineage>
</organism>
<reference evidence="2 3" key="1">
    <citation type="journal article" date="2016" name="Front. Microbiol.">
        <title>Genomic Resource of Rice Seed Associated Bacteria.</title>
        <authorList>
            <person name="Midha S."/>
            <person name="Bansal K."/>
            <person name="Sharma S."/>
            <person name="Kumar N."/>
            <person name="Patil P.P."/>
            <person name="Chaudhry V."/>
            <person name="Patil P.B."/>
        </authorList>
    </citation>
    <scope>NUCLEOTIDE SEQUENCE [LARGE SCALE GENOMIC DNA]</scope>
    <source>
        <strain evidence="2 3">RSA3</strain>
    </source>
</reference>
<keyword evidence="1" id="KW-0812">Transmembrane</keyword>
<name>A0A147FB10_MICTE</name>
<feature type="transmembrane region" description="Helical" evidence="1">
    <location>
        <begin position="54"/>
        <end position="74"/>
    </location>
</feature>
<evidence type="ECO:0000256" key="1">
    <source>
        <dbReference type="SAM" id="Phobius"/>
    </source>
</evidence>
<dbReference type="AlphaFoldDB" id="A0A147FB10"/>
<gene>
    <name evidence="2" type="ORF">RSA3_03025</name>
</gene>
<dbReference type="EMBL" id="LDRV01000016">
    <property type="protein sequence ID" value="KTS13795.1"/>
    <property type="molecule type" value="Genomic_DNA"/>
</dbReference>
<evidence type="ECO:0000313" key="3">
    <source>
        <dbReference type="Proteomes" id="UP000072189"/>
    </source>
</evidence>
<evidence type="ECO:0000313" key="2">
    <source>
        <dbReference type="EMBL" id="KTS13795.1"/>
    </source>
</evidence>
<dbReference type="Proteomes" id="UP000072189">
    <property type="component" value="Unassembled WGS sequence"/>
</dbReference>
<sequence>MRVTLALVAFVACAIALVAGISLFAGTVPGGACEGVVYDALVCEDLRLRQSLLAATLVGSALIAASVVSGALIISAATVRGRPTAAEELPTG</sequence>
<keyword evidence="1" id="KW-0472">Membrane</keyword>